<name>A0AAV3P564_LITER</name>
<organism evidence="1 2">
    <name type="scientific">Lithospermum erythrorhizon</name>
    <name type="common">Purple gromwell</name>
    <name type="synonym">Lithospermum officinale var. erythrorhizon</name>
    <dbReference type="NCBI Taxonomy" id="34254"/>
    <lineage>
        <taxon>Eukaryota</taxon>
        <taxon>Viridiplantae</taxon>
        <taxon>Streptophyta</taxon>
        <taxon>Embryophyta</taxon>
        <taxon>Tracheophyta</taxon>
        <taxon>Spermatophyta</taxon>
        <taxon>Magnoliopsida</taxon>
        <taxon>eudicotyledons</taxon>
        <taxon>Gunneridae</taxon>
        <taxon>Pentapetalae</taxon>
        <taxon>asterids</taxon>
        <taxon>lamiids</taxon>
        <taxon>Boraginales</taxon>
        <taxon>Boraginaceae</taxon>
        <taxon>Boraginoideae</taxon>
        <taxon>Lithospermeae</taxon>
        <taxon>Lithospermum</taxon>
    </lineage>
</organism>
<keyword evidence="2" id="KW-1185">Reference proteome</keyword>
<reference evidence="1 2" key="1">
    <citation type="submission" date="2024-01" db="EMBL/GenBank/DDBJ databases">
        <title>The complete chloroplast genome sequence of Lithospermum erythrorhizon: insights into the phylogenetic relationship among Boraginaceae species and the maternal lineages of purple gromwells.</title>
        <authorList>
            <person name="Okada T."/>
            <person name="Watanabe K."/>
        </authorList>
    </citation>
    <scope>NUCLEOTIDE SEQUENCE [LARGE SCALE GENOMIC DNA]</scope>
</reference>
<sequence length="140" mass="16537">MTRSIKKRKDMTDEERLHIFKLLKWFYLSKETETYYLTVDEVEPHRTCKSKKFITKVMFLTVVARPRFDELGDVLFDGKIGIFPFTFEVPAKRKSKNRAAGNDFKIPRLSKKKMEKECRLPLSLTCNYELLQKANGHLLS</sequence>
<proteinExistence type="predicted"/>
<dbReference type="EMBL" id="BAABME010000846">
    <property type="protein sequence ID" value="GAA0145896.1"/>
    <property type="molecule type" value="Genomic_DNA"/>
</dbReference>
<protein>
    <submittedName>
        <fullName evidence="1">Uncharacterized protein</fullName>
    </submittedName>
</protein>
<gene>
    <name evidence="1" type="ORF">LIER_05974</name>
</gene>
<dbReference type="PANTHER" id="PTHR47169:SF2">
    <property type="entry name" value="OS01G0541250 PROTEIN"/>
    <property type="match status" value="1"/>
</dbReference>
<evidence type="ECO:0000313" key="2">
    <source>
        <dbReference type="Proteomes" id="UP001454036"/>
    </source>
</evidence>
<comment type="caution">
    <text evidence="1">The sequence shown here is derived from an EMBL/GenBank/DDBJ whole genome shotgun (WGS) entry which is preliminary data.</text>
</comment>
<dbReference type="PANTHER" id="PTHR47169">
    <property type="entry name" value="OS01G0541250 PROTEIN"/>
    <property type="match status" value="1"/>
</dbReference>
<evidence type="ECO:0000313" key="1">
    <source>
        <dbReference type="EMBL" id="GAA0145896.1"/>
    </source>
</evidence>
<dbReference type="AlphaFoldDB" id="A0AAV3P564"/>
<dbReference type="Proteomes" id="UP001454036">
    <property type="component" value="Unassembled WGS sequence"/>
</dbReference>
<accession>A0AAV3P564</accession>